<dbReference type="RefSeq" id="WP_170823697.1">
    <property type="nucleotide sequence ID" value="NZ_JAAOXG010000061.1"/>
</dbReference>
<evidence type="ECO:0000313" key="3">
    <source>
        <dbReference type="EMBL" id="NNJ32635.1"/>
    </source>
</evidence>
<organism evidence="3 4">
    <name type="scientific">Lacrimispora defluvii</name>
    <dbReference type="NCBI Taxonomy" id="2719233"/>
    <lineage>
        <taxon>Bacteria</taxon>
        <taxon>Bacillati</taxon>
        <taxon>Bacillota</taxon>
        <taxon>Clostridia</taxon>
        <taxon>Lachnospirales</taxon>
        <taxon>Lachnospiraceae</taxon>
        <taxon>Lacrimispora</taxon>
    </lineage>
</organism>
<feature type="region of interest" description="Disordered" evidence="1">
    <location>
        <begin position="339"/>
        <end position="377"/>
    </location>
</feature>
<evidence type="ECO:0000313" key="4">
    <source>
        <dbReference type="Proteomes" id="UP000539052"/>
    </source>
</evidence>
<accession>A0ABX1VW28</accession>
<dbReference type="Pfam" id="PF21722">
    <property type="entry name" value="Gly_rich_2"/>
    <property type="match status" value="1"/>
</dbReference>
<gene>
    <name evidence="3" type="ORF">G9470_23000</name>
</gene>
<evidence type="ECO:0000259" key="2">
    <source>
        <dbReference type="Pfam" id="PF21722"/>
    </source>
</evidence>
<dbReference type="Proteomes" id="UP000539052">
    <property type="component" value="Unassembled WGS sequence"/>
</dbReference>
<dbReference type="EMBL" id="JAAOXG010000061">
    <property type="protein sequence ID" value="NNJ32635.1"/>
    <property type="molecule type" value="Genomic_DNA"/>
</dbReference>
<reference evidence="3 4" key="1">
    <citation type="submission" date="2020-03" db="EMBL/GenBank/DDBJ databases">
        <title>Genome Sequence of industrial isolate, B5A.</title>
        <authorList>
            <person name="Sharma S."/>
            <person name="Patil P.B."/>
            <person name="Korpole S."/>
        </authorList>
    </citation>
    <scope>NUCLEOTIDE SEQUENCE [LARGE SCALE GENOMIC DNA]</scope>
    <source>
        <strain evidence="3 4">PI-S10-B5A</strain>
    </source>
</reference>
<dbReference type="InterPro" id="IPR049304">
    <property type="entry name" value="Gly_rich_dom"/>
</dbReference>
<comment type="caution">
    <text evidence="3">The sequence shown here is derived from an EMBL/GenBank/DDBJ whole genome shotgun (WGS) entry which is preliminary data.</text>
</comment>
<proteinExistence type="predicted"/>
<name>A0ABX1VW28_9FIRM</name>
<keyword evidence="4" id="KW-1185">Reference proteome</keyword>
<sequence>MGKMIISETGGAGAGSEECTATRAELLKGYTAITNDSDDEMVEGTLELTGDAADSQVLAGKSYYNTNPKNKRAGSMVNQGAVNQTLNAGGSYTIPAGYHNGSGKVIANSLASQTGGTASAGHILSGQTAWVNGSKITGTLTIQSVASFSLAQYATQQIIASWALPSVGPWSGIRVMCKQGSYPAHAGDGTLFYEGAGTWASKQLAEGIWYFRSWNYITTNFGRNYGGYVQGSINNTAITGTQTFTSSGIFTVPAKVYAVNVFLVGGGAAGGYGDRSGNFEAGSGGGGGYTATHWNIPVTPGQTISVSIGAGGSLNTNGYPNNGGNTTFGSYSVAGGTTYRNGGSGGGRGTYRKAGYPGGDGGSDGGNGGRADSNYGLGQHTTTRAFGEPNGTLYAGGGGGGGNGSEGVSYRGVGGSGGGGNGRDGWNAGSAGAANTGGGGGGGWCGWSDENGIRGSSGGSGICIVRWGY</sequence>
<evidence type="ECO:0000256" key="1">
    <source>
        <dbReference type="SAM" id="MobiDB-lite"/>
    </source>
</evidence>
<protein>
    <recommendedName>
        <fullName evidence="2">Glycine-rich domain-containing protein</fullName>
    </recommendedName>
</protein>
<feature type="compositionally biased region" description="Gly residues" evidence="1">
    <location>
        <begin position="356"/>
        <end position="369"/>
    </location>
</feature>
<feature type="domain" description="Glycine-rich" evidence="2">
    <location>
        <begin position="246"/>
        <end position="467"/>
    </location>
</feature>